<feature type="compositionally biased region" description="Basic residues" evidence="1">
    <location>
        <begin position="210"/>
        <end position="221"/>
    </location>
</feature>
<proteinExistence type="predicted"/>
<accession>A0A414DFS5</accession>
<protein>
    <submittedName>
        <fullName evidence="2">Uncharacterized protein</fullName>
    </submittedName>
</protein>
<dbReference type="AlphaFoldDB" id="A0A414DFS5"/>
<comment type="caution">
    <text evidence="2">The sequence shown here is derived from an EMBL/GenBank/DDBJ whole genome shotgun (WGS) entry which is preliminary data.</text>
</comment>
<dbReference type="Proteomes" id="UP000284472">
    <property type="component" value="Unassembled WGS sequence"/>
</dbReference>
<evidence type="ECO:0000256" key="1">
    <source>
        <dbReference type="SAM" id="MobiDB-lite"/>
    </source>
</evidence>
<dbReference type="RefSeq" id="WP_118043609.1">
    <property type="nucleotide sequence ID" value="NZ_QSIR01000001.1"/>
</dbReference>
<evidence type="ECO:0000313" key="2">
    <source>
        <dbReference type="EMBL" id="RHD09409.1"/>
    </source>
</evidence>
<gene>
    <name evidence="2" type="ORF">DW812_01265</name>
</gene>
<sequence length="221" mass="25811">MDATNNEKADVLKWMLGQIYRAEKRKKQLDERLVRIAEERDAPIGGVGYRPLPRSSSGEGNGAASIILKMSDIEERIYTQKEEVEKAIVRVMDILDYLPQDSLEREICELRHIDMKPWKDIQESIPMSRSQCNKRYNKAIEMLLNKGRIERMIEENEEAYTDWKLDKEWKMLKKSPEKQSGGIESGNKSGKYFQENQKVKAVSNADRIDRRKKKGMKTQRT</sequence>
<dbReference type="EMBL" id="QSIR01000001">
    <property type="protein sequence ID" value="RHD09409.1"/>
    <property type="molecule type" value="Genomic_DNA"/>
</dbReference>
<name>A0A414DFS5_MEDGN</name>
<organism evidence="2 3">
    <name type="scientific">Mediterraneibacter gnavus</name>
    <name type="common">Ruminococcus gnavus</name>
    <dbReference type="NCBI Taxonomy" id="33038"/>
    <lineage>
        <taxon>Bacteria</taxon>
        <taxon>Bacillati</taxon>
        <taxon>Bacillota</taxon>
        <taxon>Clostridia</taxon>
        <taxon>Lachnospirales</taxon>
        <taxon>Lachnospiraceae</taxon>
        <taxon>Mediterraneibacter</taxon>
    </lineage>
</organism>
<reference evidence="2 3" key="1">
    <citation type="submission" date="2018-08" db="EMBL/GenBank/DDBJ databases">
        <title>A genome reference for cultivated species of the human gut microbiota.</title>
        <authorList>
            <person name="Zou Y."/>
            <person name="Xue W."/>
            <person name="Luo G."/>
        </authorList>
    </citation>
    <scope>NUCLEOTIDE SEQUENCE [LARGE SCALE GENOMIC DNA]</scope>
    <source>
        <strain evidence="2 3">AM32-6</strain>
    </source>
</reference>
<feature type="region of interest" description="Disordered" evidence="1">
    <location>
        <begin position="174"/>
        <end position="221"/>
    </location>
</feature>
<evidence type="ECO:0000313" key="3">
    <source>
        <dbReference type="Proteomes" id="UP000284472"/>
    </source>
</evidence>